<feature type="compositionally biased region" description="Basic and acidic residues" evidence="1">
    <location>
        <begin position="134"/>
        <end position="147"/>
    </location>
</feature>
<sequence length="190" mass="22087">LNFQSQIDTRVKRSVLLGAIQTQRLNQDGRFSLDKSSQIVPSFTRQEGRRRDASSHFRVGRGKSVWRSMSSWVTAWEGEVGALARTKEGEEPCRIHVTHQSDEEDEEQAKKFGELKRSQSQKFLRPNFRHQPRERRSTSSRERSWKKYKMKQRDEHLHINPLHLLGGGGGGADFPELVMMMQRRKESLQG</sequence>
<feature type="region of interest" description="Disordered" evidence="1">
    <location>
        <begin position="118"/>
        <end position="147"/>
    </location>
</feature>
<dbReference type="Proteomes" id="UP000198287">
    <property type="component" value="Unassembled WGS sequence"/>
</dbReference>
<gene>
    <name evidence="2" type="ORF">Fcan01_22495</name>
</gene>
<name>A0A226DDV9_FOLCA</name>
<accession>A0A226DDV9</accession>
<reference evidence="2 3" key="1">
    <citation type="submission" date="2015-12" db="EMBL/GenBank/DDBJ databases">
        <title>The genome of Folsomia candida.</title>
        <authorList>
            <person name="Faddeeva A."/>
            <person name="Derks M.F."/>
            <person name="Anvar Y."/>
            <person name="Smit S."/>
            <person name="Van Straalen N."/>
            <person name="Roelofs D."/>
        </authorList>
    </citation>
    <scope>NUCLEOTIDE SEQUENCE [LARGE SCALE GENOMIC DNA]</scope>
    <source>
        <strain evidence="2 3">VU population</strain>
        <tissue evidence="2">Whole body</tissue>
    </source>
</reference>
<dbReference type="EMBL" id="LNIX01000025">
    <property type="protein sequence ID" value="OXA42781.1"/>
    <property type="molecule type" value="Genomic_DNA"/>
</dbReference>
<comment type="caution">
    <text evidence="2">The sequence shown here is derived from an EMBL/GenBank/DDBJ whole genome shotgun (WGS) entry which is preliminary data.</text>
</comment>
<keyword evidence="3" id="KW-1185">Reference proteome</keyword>
<organism evidence="2 3">
    <name type="scientific">Folsomia candida</name>
    <name type="common">Springtail</name>
    <dbReference type="NCBI Taxonomy" id="158441"/>
    <lineage>
        <taxon>Eukaryota</taxon>
        <taxon>Metazoa</taxon>
        <taxon>Ecdysozoa</taxon>
        <taxon>Arthropoda</taxon>
        <taxon>Hexapoda</taxon>
        <taxon>Collembola</taxon>
        <taxon>Entomobryomorpha</taxon>
        <taxon>Isotomoidea</taxon>
        <taxon>Isotomidae</taxon>
        <taxon>Proisotominae</taxon>
        <taxon>Folsomia</taxon>
    </lineage>
</organism>
<evidence type="ECO:0000313" key="2">
    <source>
        <dbReference type="EMBL" id="OXA42781.1"/>
    </source>
</evidence>
<dbReference type="AlphaFoldDB" id="A0A226DDV9"/>
<proteinExistence type="predicted"/>
<feature type="non-terminal residue" evidence="2">
    <location>
        <position position="1"/>
    </location>
</feature>
<evidence type="ECO:0000256" key="1">
    <source>
        <dbReference type="SAM" id="MobiDB-lite"/>
    </source>
</evidence>
<evidence type="ECO:0000313" key="3">
    <source>
        <dbReference type="Proteomes" id="UP000198287"/>
    </source>
</evidence>
<protein>
    <submittedName>
        <fullName evidence="2">Uncharacterized protein</fullName>
    </submittedName>
</protein>